<accession>A0A6V7UY46</accession>
<dbReference type="Proteomes" id="UP000580250">
    <property type="component" value="Unassembled WGS sequence"/>
</dbReference>
<dbReference type="EMBL" id="CAJEWN010000120">
    <property type="protein sequence ID" value="CAD2166773.1"/>
    <property type="molecule type" value="Genomic_DNA"/>
</dbReference>
<dbReference type="GO" id="GO:0003676">
    <property type="term" value="F:nucleic acid binding"/>
    <property type="evidence" value="ECO:0007669"/>
    <property type="project" value="InterPro"/>
</dbReference>
<evidence type="ECO:0000313" key="2">
    <source>
        <dbReference type="EMBL" id="CAD2166773.1"/>
    </source>
</evidence>
<dbReference type="OrthoDB" id="443401at2759"/>
<gene>
    <name evidence="2" type="ORF">MENT_LOCUS18089</name>
</gene>
<feature type="region of interest" description="Disordered" evidence="1">
    <location>
        <begin position="119"/>
        <end position="186"/>
    </location>
</feature>
<feature type="compositionally biased region" description="Acidic residues" evidence="1">
    <location>
        <begin position="145"/>
        <end position="160"/>
    </location>
</feature>
<protein>
    <submittedName>
        <fullName evidence="2">Uncharacterized protein</fullName>
    </submittedName>
</protein>
<proteinExistence type="predicted"/>
<dbReference type="AlphaFoldDB" id="A0A6V7UY46"/>
<evidence type="ECO:0000313" key="3">
    <source>
        <dbReference type="Proteomes" id="UP000580250"/>
    </source>
</evidence>
<reference evidence="2 3" key="1">
    <citation type="submission" date="2020-08" db="EMBL/GenBank/DDBJ databases">
        <authorList>
            <person name="Koutsovoulos G."/>
            <person name="Danchin GJ E."/>
        </authorList>
    </citation>
    <scope>NUCLEOTIDE SEQUENCE [LARGE SCALE GENOMIC DNA]</scope>
</reference>
<dbReference type="InterPro" id="IPR035979">
    <property type="entry name" value="RBD_domain_sf"/>
</dbReference>
<name>A0A6V7UY46_MELEN</name>
<organism evidence="2 3">
    <name type="scientific">Meloidogyne enterolobii</name>
    <name type="common">Root-knot nematode worm</name>
    <name type="synonym">Meloidogyne mayaguensis</name>
    <dbReference type="NCBI Taxonomy" id="390850"/>
    <lineage>
        <taxon>Eukaryota</taxon>
        <taxon>Metazoa</taxon>
        <taxon>Ecdysozoa</taxon>
        <taxon>Nematoda</taxon>
        <taxon>Chromadorea</taxon>
        <taxon>Rhabditida</taxon>
        <taxon>Tylenchina</taxon>
        <taxon>Tylenchomorpha</taxon>
        <taxon>Tylenchoidea</taxon>
        <taxon>Meloidogynidae</taxon>
        <taxon>Meloidogyninae</taxon>
        <taxon>Meloidogyne</taxon>
    </lineage>
</organism>
<evidence type="ECO:0000256" key="1">
    <source>
        <dbReference type="SAM" id="MobiDB-lite"/>
    </source>
</evidence>
<dbReference type="SUPFAM" id="SSF54928">
    <property type="entry name" value="RNA-binding domain, RBD"/>
    <property type="match status" value="1"/>
</dbReference>
<sequence>MTSNLVLTNENAIGHDGSKLDKEGAPIGNSPPKTPNKKLFKLCRVVYALNCPQEQAEKLIVYMEKFGDLFDYDINTEPMVFTYKDPMSAQKAVSHATTSPFPNANITIEWAPVSKSVSNGQPIIPDGERKPSEQVTPKDLLASLDYDEDEEHKEEEDDDDEHRSDGEIELEEDFDVKQEMGDSLDE</sequence>
<comment type="caution">
    <text evidence="2">The sequence shown here is derived from an EMBL/GenBank/DDBJ whole genome shotgun (WGS) entry which is preliminary data.</text>
</comment>